<dbReference type="Gene3D" id="3.60.40.10">
    <property type="entry name" value="PPM-type phosphatase domain"/>
    <property type="match status" value="2"/>
</dbReference>
<evidence type="ECO:0000256" key="10">
    <source>
        <dbReference type="SAM" id="MobiDB-lite"/>
    </source>
</evidence>
<dbReference type="InterPro" id="IPR015655">
    <property type="entry name" value="PP2C"/>
</dbReference>
<dbReference type="Proteomes" id="UP001497525">
    <property type="component" value="Unassembled WGS sequence"/>
</dbReference>
<feature type="compositionally biased region" description="Acidic residues" evidence="10">
    <location>
        <begin position="314"/>
        <end position="364"/>
    </location>
</feature>
<feature type="region of interest" description="Disordered" evidence="10">
    <location>
        <begin position="187"/>
        <end position="241"/>
    </location>
</feature>
<dbReference type="InterPro" id="IPR000222">
    <property type="entry name" value="PP2C_BS"/>
</dbReference>
<evidence type="ECO:0000313" key="12">
    <source>
        <dbReference type="EMBL" id="CAL5139720.1"/>
    </source>
</evidence>
<dbReference type="SUPFAM" id="SSF81606">
    <property type="entry name" value="PP2C-like"/>
    <property type="match status" value="2"/>
</dbReference>
<sequence length="682" mass="73704">MGAYMSKPSTEKLSSHGLNKWLSYGVSSMQGWRTQQEDAHTCEPEFDKMRDASLFAVYDGHGGSEVARYCAAYLPEFLRKLPAYSDVDPTAALKQLFLDFDASLTTPETRAVLQSLADSEKEDKDSDAPVEVIPENEDDGDESDSEITALRAEANEPLESVLERYGGEGALPSSIKDLLEYRRRMKVGESSKTPLSSAKPAVETESCSGGSSSALSTAEGSSTAKDSASEGEVKDLPTEHENNLSLRCDQVAVHLSLINSIRKSKPKTGVSTYNPNSRRFGCWSSFLAWPCSNSMRSLFFYKETEGSTLKTTEAQEEDEDDSEDETVEIDEEEIEEAEENSEDEDSDEDDDEDEDEDEDDDDDSEIHLGLPIVTGDQDDSEPGVDSGTTACVALILPVNGAMRLYVANAGDSRAVLCRGGAAIDLSVDHKPEDDDERSRITAAGGTVTRDGRVNGGLNLSRALGDHSYKQAKGLPLSEQMITPSPDISQYDLIPGTDDFVVLACDGIWNSMTSDEVVSFVYDRLHPAVKAQPASNGVAADETGDKAASDESAREAEAARLCKICEELFDHCLAPNTEGDGTGCDNMTCIIIRFDNLAAYTSTPPLQPKVSGPVETKLESPLPDSRKRTVDDVADHDAVSTNGAKANNLDSDKCEANNPKRPKGEQESTNLEHSATVANGNVT</sequence>
<evidence type="ECO:0000313" key="13">
    <source>
        <dbReference type="Proteomes" id="UP001497525"/>
    </source>
</evidence>
<dbReference type="InterPro" id="IPR036457">
    <property type="entry name" value="PPM-type-like_dom_sf"/>
</dbReference>
<dbReference type="PANTHER" id="PTHR13832:SF803">
    <property type="entry name" value="PROTEIN PHOSPHATASE 1G"/>
    <property type="match status" value="1"/>
</dbReference>
<evidence type="ECO:0000256" key="8">
    <source>
        <dbReference type="ARBA" id="ARBA00023211"/>
    </source>
</evidence>
<evidence type="ECO:0000256" key="3">
    <source>
        <dbReference type="ARBA" id="ARBA00013081"/>
    </source>
</evidence>
<feature type="region of interest" description="Disordered" evidence="10">
    <location>
        <begin position="115"/>
        <end position="145"/>
    </location>
</feature>
<keyword evidence="6" id="KW-0460">Magnesium</keyword>
<evidence type="ECO:0000256" key="7">
    <source>
        <dbReference type="ARBA" id="ARBA00022912"/>
    </source>
</evidence>
<dbReference type="SMART" id="SM00332">
    <property type="entry name" value="PP2Cc"/>
    <property type="match status" value="1"/>
</dbReference>
<dbReference type="InterPro" id="IPR001932">
    <property type="entry name" value="PPM-type_phosphatase-like_dom"/>
</dbReference>
<feature type="region of interest" description="Disordered" evidence="10">
    <location>
        <begin position="603"/>
        <end position="682"/>
    </location>
</feature>
<evidence type="ECO:0000256" key="2">
    <source>
        <dbReference type="ARBA" id="ARBA00006702"/>
    </source>
</evidence>
<keyword evidence="5 9" id="KW-0378">Hydrolase</keyword>
<dbReference type="AlphaFoldDB" id="A0AAV2TSF8"/>
<dbReference type="GO" id="GO:0004722">
    <property type="term" value="F:protein serine/threonine phosphatase activity"/>
    <property type="evidence" value="ECO:0007669"/>
    <property type="project" value="UniProtKB-EC"/>
</dbReference>
<keyword evidence="4" id="KW-0479">Metal-binding</keyword>
<evidence type="ECO:0000256" key="1">
    <source>
        <dbReference type="ARBA" id="ARBA00001936"/>
    </source>
</evidence>
<proteinExistence type="inferred from homology"/>
<comment type="similarity">
    <text evidence="2 9">Belongs to the PP2C family.</text>
</comment>
<dbReference type="EC" id="3.1.3.16" evidence="3"/>
<keyword evidence="8" id="KW-0464">Manganese</keyword>
<protein>
    <recommendedName>
        <fullName evidence="3">protein-serine/threonine phosphatase</fullName>
        <ecNumber evidence="3">3.1.3.16</ecNumber>
    </recommendedName>
</protein>
<feature type="compositionally biased region" description="Low complexity" evidence="10">
    <location>
        <begin position="203"/>
        <end position="224"/>
    </location>
</feature>
<feature type="compositionally biased region" description="Polar residues" evidence="10">
    <location>
        <begin position="638"/>
        <end position="648"/>
    </location>
</feature>
<evidence type="ECO:0000259" key="11">
    <source>
        <dbReference type="PROSITE" id="PS51746"/>
    </source>
</evidence>
<dbReference type="PANTHER" id="PTHR13832">
    <property type="entry name" value="PROTEIN PHOSPHATASE 2C"/>
    <property type="match status" value="1"/>
</dbReference>
<dbReference type="GO" id="GO:0046872">
    <property type="term" value="F:metal ion binding"/>
    <property type="evidence" value="ECO:0007669"/>
    <property type="project" value="UniProtKB-KW"/>
</dbReference>
<dbReference type="PROSITE" id="PS01032">
    <property type="entry name" value="PPM_1"/>
    <property type="match status" value="1"/>
</dbReference>
<feature type="region of interest" description="Disordered" evidence="10">
    <location>
        <begin position="307"/>
        <end position="385"/>
    </location>
</feature>
<evidence type="ECO:0000256" key="6">
    <source>
        <dbReference type="ARBA" id="ARBA00022842"/>
    </source>
</evidence>
<organism evidence="12 13">
    <name type="scientific">Calicophoron daubneyi</name>
    <name type="common">Rumen fluke</name>
    <name type="synonym">Paramphistomum daubneyi</name>
    <dbReference type="NCBI Taxonomy" id="300641"/>
    <lineage>
        <taxon>Eukaryota</taxon>
        <taxon>Metazoa</taxon>
        <taxon>Spiralia</taxon>
        <taxon>Lophotrochozoa</taxon>
        <taxon>Platyhelminthes</taxon>
        <taxon>Trematoda</taxon>
        <taxon>Digenea</taxon>
        <taxon>Plagiorchiida</taxon>
        <taxon>Pronocephalata</taxon>
        <taxon>Paramphistomoidea</taxon>
        <taxon>Paramphistomidae</taxon>
        <taxon>Calicophoron</taxon>
    </lineage>
</organism>
<reference evidence="12" key="1">
    <citation type="submission" date="2024-06" db="EMBL/GenBank/DDBJ databases">
        <authorList>
            <person name="Liu X."/>
            <person name="Lenzi L."/>
            <person name="Haldenby T S."/>
            <person name="Uol C."/>
        </authorList>
    </citation>
    <scope>NUCLEOTIDE SEQUENCE</scope>
</reference>
<feature type="compositionally biased region" description="Basic and acidic residues" evidence="10">
    <location>
        <begin position="542"/>
        <end position="551"/>
    </location>
</feature>
<feature type="compositionally biased region" description="Polar residues" evidence="10">
    <location>
        <begin position="666"/>
        <end position="682"/>
    </location>
</feature>
<feature type="region of interest" description="Disordered" evidence="10">
    <location>
        <begin position="532"/>
        <end position="551"/>
    </location>
</feature>
<dbReference type="Pfam" id="PF00481">
    <property type="entry name" value="PP2C"/>
    <property type="match status" value="2"/>
</dbReference>
<feature type="compositionally biased region" description="Basic and acidic residues" evidence="10">
    <location>
        <begin position="227"/>
        <end position="241"/>
    </location>
</feature>
<feature type="compositionally biased region" description="Basic and acidic residues" evidence="10">
    <location>
        <begin position="118"/>
        <end position="127"/>
    </location>
</feature>
<feature type="compositionally biased region" description="Basic and acidic residues" evidence="10">
    <location>
        <begin position="623"/>
        <end position="637"/>
    </location>
</feature>
<comment type="caution">
    <text evidence="12">The sequence shown here is derived from an EMBL/GenBank/DDBJ whole genome shotgun (WGS) entry which is preliminary data.</text>
</comment>
<name>A0AAV2TSF8_CALDB</name>
<keyword evidence="7 9" id="KW-0904">Protein phosphatase</keyword>
<evidence type="ECO:0000256" key="5">
    <source>
        <dbReference type="ARBA" id="ARBA00022801"/>
    </source>
</evidence>
<feature type="domain" description="PPM-type phosphatase" evidence="11">
    <location>
        <begin position="23"/>
        <end position="593"/>
    </location>
</feature>
<evidence type="ECO:0000256" key="9">
    <source>
        <dbReference type="RuleBase" id="RU003465"/>
    </source>
</evidence>
<dbReference type="EMBL" id="CAXLJL010000634">
    <property type="protein sequence ID" value="CAL5139720.1"/>
    <property type="molecule type" value="Genomic_DNA"/>
</dbReference>
<feature type="compositionally biased region" description="Acidic residues" evidence="10">
    <location>
        <begin position="134"/>
        <end position="145"/>
    </location>
</feature>
<comment type="cofactor">
    <cofactor evidence="1">
        <name>Mn(2+)</name>
        <dbReference type="ChEBI" id="CHEBI:29035"/>
    </cofactor>
</comment>
<gene>
    <name evidence="12" type="ORF">CDAUBV1_LOCUS14834</name>
</gene>
<evidence type="ECO:0000256" key="4">
    <source>
        <dbReference type="ARBA" id="ARBA00022723"/>
    </source>
</evidence>
<dbReference type="PROSITE" id="PS51746">
    <property type="entry name" value="PPM_2"/>
    <property type="match status" value="1"/>
</dbReference>
<dbReference type="CDD" id="cd00143">
    <property type="entry name" value="PP2Cc"/>
    <property type="match status" value="1"/>
</dbReference>
<accession>A0AAV2TSF8</accession>